<protein>
    <submittedName>
        <fullName evidence="1">Uncharacterized protein</fullName>
    </submittedName>
</protein>
<organism evidence="1 2">
    <name type="scientific">Datura stramonium</name>
    <name type="common">Jimsonweed</name>
    <name type="synonym">Common thornapple</name>
    <dbReference type="NCBI Taxonomy" id="4076"/>
    <lineage>
        <taxon>Eukaryota</taxon>
        <taxon>Viridiplantae</taxon>
        <taxon>Streptophyta</taxon>
        <taxon>Embryophyta</taxon>
        <taxon>Tracheophyta</taxon>
        <taxon>Spermatophyta</taxon>
        <taxon>Magnoliopsida</taxon>
        <taxon>eudicotyledons</taxon>
        <taxon>Gunneridae</taxon>
        <taxon>Pentapetalae</taxon>
        <taxon>asterids</taxon>
        <taxon>lamiids</taxon>
        <taxon>Solanales</taxon>
        <taxon>Solanaceae</taxon>
        <taxon>Solanoideae</taxon>
        <taxon>Datureae</taxon>
        <taxon>Datura</taxon>
    </lineage>
</organism>
<keyword evidence="2" id="KW-1185">Reference proteome</keyword>
<proteinExistence type="predicted"/>
<feature type="non-terminal residue" evidence="1">
    <location>
        <position position="77"/>
    </location>
</feature>
<accession>A0ABS8VK01</accession>
<gene>
    <name evidence="1" type="ORF">HAX54_037726</name>
</gene>
<evidence type="ECO:0000313" key="2">
    <source>
        <dbReference type="Proteomes" id="UP000823775"/>
    </source>
</evidence>
<name>A0ABS8VK01_DATST</name>
<sequence length="77" mass="8631">STGSNAGALSDVYRKYKYGLRCISKMQVQAQNANNELEMCELRCISKTQVRAQMYFENASTGSECEQRAQNVNNGLE</sequence>
<dbReference type="EMBL" id="JACEIK010005088">
    <property type="protein sequence ID" value="MCE0480690.1"/>
    <property type="molecule type" value="Genomic_DNA"/>
</dbReference>
<reference evidence="1 2" key="1">
    <citation type="journal article" date="2021" name="BMC Genomics">
        <title>Datura genome reveals duplications of psychoactive alkaloid biosynthetic genes and high mutation rate following tissue culture.</title>
        <authorList>
            <person name="Rajewski A."/>
            <person name="Carter-House D."/>
            <person name="Stajich J."/>
            <person name="Litt A."/>
        </authorList>
    </citation>
    <scope>NUCLEOTIDE SEQUENCE [LARGE SCALE GENOMIC DNA]</scope>
    <source>
        <strain evidence="1">AR-01</strain>
    </source>
</reference>
<dbReference type="Proteomes" id="UP000823775">
    <property type="component" value="Unassembled WGS sequence"/>
</dbReference>
<comment type="caution">
    <text evidence="1">The sequence shown here is derived from an EMBL/GenBank/DDBJ whole genome shotgun (WGS) entry which is preliminary data.</text>
</comment>
<feature type="non-terminal residue" evidence="1">
    <location>
        <position position="1"/>
    </location>
</feature>
<evidence type="ECO:0000313" key="1">
    <source>
        <dbReference type="EMBL" id="MCE0480690.1"/>
    </source>
</evidence>